<proteinExistence type="inferred from homology"/>
<dbReference type="Pfam" id="PF01613">
    <property type="entry name" value="Flavin_Reduct"/>
    <property type="match status" value="1"/>
</dbReference>
<evidence type="ECO:0000256" key="3">
    <source>
        <dbReference type="ARBA" id="ARBA00022643"/>
    </source>
</evidence>
<protein>
    <recommendedName>
        <fullName evidence="5">Flavin reductase like domain-containing protein</fullName>
    </recommendedName>
</protein>
<dbReference type="SUPFAM" id="SSF50475">
    <property type="entry name" value="FMN-binding split barrel"/>
    <property type="match status" value="1"/>
</dbReference>
<evidence type="ECO:0000256" key="4">
    <source>
        <dbReference type="ARBA" id="ARBA00038054"/>
    </source>
</evidence>
<gene>
    <name evidence="6" type="ORF">BG61_18265</name>
</gene>
<evidence type="ECO:0000259" key="5">
    <source>
        <dbReference type="SMART" id="SM00903"/>
    </source>
</evidence>
<dbReference type="GO" id="GO:0016646">
    <property type="term" value="F:oxidoreductase activity, acting on the CH-NH group of donors, NAD or NADP as acceptor"/>
    <property type="evidence" value="ECO:0007669"/>
    <property type="project" value="UniProtKB-ARBA"/>
</dbReference>
<dbReference type="Gene3D" id="2.30.110.10">
    <property type="entry name" value="Electron Transport, Fmn-binding Protein, Chain A"/>
    <property type="match status" value="1"/>
</dbReference>
<dbReference type="RefSeq" id="WP_035937619.1">
    <property type="nucleotide sequence ID" value="NZ_CADFFX010000012.1"/>
</dbReference>
<comment type="similarity">
    <text evidence="4">Belongs to the flavoredoxin family.</text>
</comment>
<keyword evidence="2" id="KW-0285">Flavoprotein</keyword>
<dbReference type="SMART" id="SM00903">
    <property type="entry name" value="Flavin_Reduct"/>
    <property type="match status" value="1"/>
</dbReference>
<comment type="cofactor">
    <cofactor evidence="1">
        <name>FMN</name>
        <dbReference type="ChEBI" id="CHEBI:58210"/>
    </cofactor>
</comment>
<reference evidence="6 7" key="1">
    <citation type="submission" date="2014-03" db="EMBL/GenBank/DDBJ databases">
        <title>Draft Genome Sequences of Four Burkholderia Strains.</title>
        <authorList>
            <person name="Liu X.Y."/>
            <person name="Li C.X."/>
            <person name="Xu J.H."/>
        </authorList>
    </citation>
    <scope>NUCLEOTIDE SEQUENCE [LARGE SCALE GENOMIC DNA]</scope>
    <source>
        <strain evidence="6 7">DSM 50014</strain>
    </source>
</reference>
<dbReference type="InterPro" id="IPR002563">
    <property type="entry name" value="Flavin_Rdtase-like_dom"/>
</dbReference>
<accession>A0A069PKY3</accession>
<organism evidence="6 7">
    <name type="scientific">Caballeronia glathei</name>
    <dbReference type="NCBI Taxonomy" id="60547"/>
    <lineage>
        <taxon>Bacteria</taxon>
        <taxon>Pseudomonadati</taxon>
        <taxon>Pseudomonadota</taxon>
        <taxon>Betaproteobacteria</taxon>
        <taxon>Burkholderiales</taxon>
        <taxon>Burkholderiaceae</taxon>
        <taxon>Caballeronia</taxon>
    </lineage>
</organism>
<dbReference type="PANTHER" id="PTHR33798:SF5">
    <property type="entry name" value="FLAVIN REDUCTASE LIKE DOMAIN-CONTAINING PROTEIN"/>
    <property type="match status" value="1"/>
</dbReference>
<dbReference type="EMBL" id="JFHC01000029">
    <property type="protein sequence ID" value="KDR41275.1"/>
    <property type="molecule type" value="Genomic_DNA"/>
</dbReference>
<evidence type="ECO:0000256" key="1">
    <source>
        <dbReference type="ARBA" id="ARBA00001917"/>
    </source>
</evidence>
<keyword evidence="7" id="KW-1185">Reference proteome</keyword>
<evidence type="ECO:0000256" key="2">
    <source>
        <dbReference type="ARBA" id="ARBA00022630"/>
    </source>
</evidence>
<comment type="caution">
    <text evidence="6">The sequence shown here is derived from an EMBL/GenBank/DDBJ whole genome shotgun (WGS) entry which is preliminary data.</text>
</comment>
<name>A0A069PKY3_9BURK</name>
<evidence type="ECO:0000313" key="7">
    <source>
        <dbReference type="Proteomes" id="UP000027466"/>
    </source>
</evidence>
<dbReference type="PANTHER" id="PTHR33798">
    <property type="entry name" value="FLAVOPROTEIN OXYGENASE"/>
    <property type="match status" value="1"/>
</dbReference>
<dbReference type="STRING" id="60547.GCA_000751215_05364"/>
<evidence type="ECO:0000313" key="6">
    <source>
        <dbReference type="EMBL" id="KDR41275.1"/>
    </source>
</evidence>
<feature type="domain" description="Flavin reductase like" evidence="5">
    <location>
        <begin position="19"/>
        <end position="173"/>
    </location>
</feature>
<sequence length="212" mass="23596">MQFNLSTLDPLHRYKLLSSTVTPRPIAWVSTIDADGLPNAAPFSFFNVFAEDPPTLAFAIQHRSGTDRKDTGENVRSQGEFVVNLVSEDNVERMNVCAIEFPPHVDEFAEAGLTPQASTLIRTPRIAESHVAFECRLMRIVELGNMRSLVLGEVLMMHVRDDAVIDAGRCWIDTRRLALVGRMQGNSYVRTSDVFELPRIAVEAWSAADHGA</sequence>
<dbReference type="InterPro" id="IPR012349">
    <property type="entry name" value="Split_barrel_FMN-bd"/>
</dbReference>
<keyword evidence="3" id="KW-0288">FMN</keyword>
<dbReference type="AlphaFoldDB" id="A0A069PKY3"/>
<dbReference type="GO" id="GO:0010181">
    <property type="term" value="F:FMN binding"/>
    <property type="evidence" value="ECO:0007669"/>
    <property type="project" value="InterPro"/>
</dbReference>
<dbReference type="Proteomes" id="UP000027466">
    <property type="component" value="Unassembled WGS sequence"/>
</dbReference>